<dbReference type="RefSeq" id="WP_072816917.1">
    <property type="nucleotide sequence ID" value="NZ_LT670849.1"/>
</dbReference>
<dbReference type="OrthoDB" id="8454532at2"/>
<name>A0A1M7T709_9BRAD</name>
<keyword evidence="2" id="KW-1185">Reference proteome</keyword>
<evidence type="ECO:0000313" key="1">
    <source>
        <dbReference type="EMBL" id="SHN66495.1"/>
    </source>
</evidence>
<proteinExistence type="predicted"/>
<gene>
    <name evidence="1" type="ORF">SAMN05444170_0959</name>
</gene>
<accession>A0A1M7T709</accession>
<dbReference type="Proteomes" id="UP000184096">
    <property type="component" value="Chromosome I"/>
</dbReference>
<reference evidence="2" key="1">
    <citation type="submission" date="2016-11" db="EMBL/GenBank/DDBJ databases">
        <authorList>
            <person name="Varghese N."/>
            <person name="Submissions S."/>
        </authorList>
    </citation>
    <scope>NUCLEOTIDE SEQUENCE [LARGE SCALE GENOMIC DNA]</scope>
    <source>
        <strain evidence="2">GAS401</strain>
    </source>
</reference>
<protein>
    <recommendedName>
        <fullName evidence="3">ParB-like nuclease domain-containing protein</fullName>
    </recommendedName>
</protein>
<organism evidence="1 2">
    <name type="scientific">Bradyrhizobium erythrophlei</name>
    <dbReference type="NCBI Taxonomy" id="1437360"/>
    <lineage>
        <taxon>Bacteria</taxon>
        <taxon>Pseudomonadati</taxon>
        <taxon>Pseudomonadota</taxon>
        <taxon>Alphaproteobacteria</taxon>
        <taxon>Hyphomicrobiales</taxon>
        <taxon>Nitrobacteraceae</taxon>
        <taxon>Bradyrhizobium</taxon>
    </lineage>
</organism>
<sequence>MPIDPMVLDEARALIVKAGLADFKPSSAAPASTSGRPIPIALIDPARRSVGTPNFDKPDPDRPGVIRSASILLAIRDRIPLPPLLLIHRPGEQRYRLWEGFHRFHLCAALGYTHMHAEFTTAEY</sequence>
<dbReference type="AlphaFoldDB" id="A0A1M7T709"/>
<dbReference type="EMBL" id="LT670849">
    <property type="protein sequence ID" value="SHN66495.1"/>
    <property type="molecule type" value="Genomic_DNA"/>
</dbReference>
<evidence type="ECO:0000313" key="2">
    <source>
        <dbReference type="Proteomes" id="UP000184096"/>
    </source>
</evidence>
<evidence type="ECO:0008006" key="3">
    <source>
        <dbReference type="Google" id="ProtNLM"/>
    </source>
</evidence>